<gene>
    <name evidence="1" type="primary">RDS2</name>
    <name evidence="1" type="ORF">DSO57_1005378</name>
</gene>
<dbReference type="Proteomes" id="UP001165960">
    <property type="component" value="Unassembled WGS sequence"/>
</dbReference>
<accession>A0ACC2SA41</accession>
<evidence type="ECO:0000313" key="2">
    <source>
        <dbReference type="Proteomes" id="UP001165960"/>
    </source>
</evidence>
<organism evidence="1 2">
    <name type="scientific">Entomophthora muscae</name>
    <dbReference type="NCBI Taxonomy" id="34485"/>
    <lineage>
        <taxon>Eukaryota</taxon>
        <taxon>Fungi</taxon>
        <taxon>Fungi incertae sedis</taxon>
        <taxon>Zoopagomycota</taxon>
        <taxon>Entomophthoromycotina</taxon>
        <taxon>Entomophthoromycetes</taxon>
        <taxon>Entomophthorales</taxon>
        <taxon>Entomophthoraceae</taxon>
        <taxon>Entomophthora</taxon>
    </lineage>
</organism>
<dbReference type="EMBL" id="QTSX02005694">
    <property type="protein sequence ID" value="KAJ9059170.1"/>
    <property type="molecule type" value="Genomic_DNA"/>
</dbReference>
<evidence type="ECO:0000313" key="1">
    <source>
        <dbReference type="EMBL" id="KAJ9059170.1"/>
    </source>
</evidence>
<name>A0ACC2SA41_9FUNG</name>
<comment type="caution">
    <text evidence="1">The sequence shown here is derived from an EMBL/GenBank/DDBJ whole genome shotgun (WGS) entry which is preliminary data.</text>
</comment>
<keyword evidence="2" id="KW-1185">Reference proteome</keyword>
<proteinExistence type="predicted"/>
<protein>
    <submittedName>
        <fullName evidence="1">Transcription factor</fullName>
    </submittedName>
</protein>
<sequence length="419" mass="47612">MSFYPGASKVSFSQPQFLANPLPQNQNSLLMRDGRICQLDQYKPNQEGLYQSYSMGYSNYSYPALKPNAQLISSQPEAHLINSKEGTLTNRNKMSGLYHDQTEVPRQGAINPRNNHPPGEEKNLSREAKEGEKKNCSKRKKVSKGSRVVSPKEKRRTSISYSALPYSFASEHMDNEYKVISNFLKSLDGAENQFHPSNQAESFLLTAADPSDGTFEERLHEIITAKYHAGLLKPYNYVSGYSRLQKYMDINMSPTSQQRILNALSTFRPKFQQIAKSLTDIDLVLVEEGFERILLDYDRVFSSMGIPACLWRRTGEIFKGNKEFAALIGIPFDQLKEGKVCVYELMTEDSAVSYWDKYGNIAFDQQQKAMLSSCSLKNRRPNCDPHPIPCCFSFTIRRDKYNIPIAIVGNFLPIHPSSQ</sequence>
<reference evidence="1" key="1">
    <citation type="submission" date="2022-04" db="EMBL/GenBank/DDBJ databases">
        <title>Genome of the entomopathogenic fungus Entomophthora muscae.</title>
        <authorList>
            <person name="Elya C."/>
            <person name="Lovett B.R."/>
            <person name="Lee E."/>
            <person name="Macias A.M."/>
            <person name="Hajek A.E."/>
            <person name="De Bivort B.L."/>
            <person name="Kasson M.T."/>
            <person name="De Fine Licht H.H."/>
            <person name="Stajich J.E."/>
        </authorList>
    </citation>
    <scope>NUCLEOTIDE SEQUENCE</scope>
    <source>
        <strain evidence="1">Berkeley</strain>
    </source>
</reference>